<reference evidence="1" key="1">
    <citation type="submission" date="2021-03" db="EMBL/GenBank/DDBJ databases">
        <title>Whole genome shotgun sequence of Actinoplanes consettensis NBRC 14913.</title>
        <authorList>
            <person name="Komaki H."/>
            <person name="Tamura T."/>
        </authorList>
    </citation>
    <scope>NUCLEOTIDE SEQUENCE</scope>
    <source>
        <strain evidence="1">NBRC 14913</strain>
    </source>
</reference>
<dbReference type="EMBL" id="BOQP01000035">
    <property type="protein sequence ID" value="GIM78655.1"/>
    <property type="molecule type" value="Genomic_DNA"/>
</dbReference>
<proteinExistence type="predicted"/>
<dbReference type="SUPFAM" id="SSF55248">
    <property type="entry name" value="PCD-like"/>
    <property type="match status" value="1"/>
</dbReference>
<sequence length="137" mass="15292">MDIVDDEDKTESTDHDDTATVWPQACNDAREVRFMRSRKSRGVRSDYLSDALAVLGGWTQDGVQLKRELPCDDSQHADLTERIKVAADTLRLRPRINRTAGHTQILLGQPDGDAITDGEVTLAARIEDAYRTVVGRQ</sequence>
<evidence type="ECO:0000313" key="1">
    <source>
        <dbReference type="EMBL" id="GIM78655.1"/>
    </source>
</evidence>
<dbReference type="Proteomes" id="UP000680865">
    <property type="component" value="Unassembled WGS sequence"/>
</dbReference>
<comment type="caution">
    <text evidence="1">The sequence shown here is derived from an EMBL/GenBank/DDBJ whole genome shotgun (WGS) entry which is preliminary data.</text>
</comment>
<dbReference type="AlphaFoldDB" id="A0A919VXL6"/>
<protein>
    <submittedName>
        <fullName evidence="1">Uncharacterized protein</fullName>
    </submittedName>
</protein>
<accession>A0A919VXL6</accession>
<dbReference type="GO" id="GO:0006729">
    <property type="term" value="P:tetrahydrobiopterin biosynthetic process"/>
    <property type="evidence" value="ECO:0007669"/>
    <property type="project" value="InterPro"/>
</dbReference>
<organism evidence="1 2">
    <name type="scientific">Winogradskya consettensis</name>
    <dbReference type="NCBI Taxonomy" id="113560"/>
    <lineage>
        <taxon>Bacteria</taxon>
        <taxon>Bacillati</taxon>
        <taxon>Actinomycetota</taxon>
        <taxon>Actinomycetes</taxon>
        <taxon>Micromonosporales</taxon>
        <taxon>Micromonosporaceae</taxon>
        <taxon>Winogradskya</taxon>
    </lineage>
</organism>
<keyword evidence="2" id="KW-1185">Reference proteome</keyword>
<dbReference type="InterPro" id="IPR036428">
    <property type="entry name" value="PCD_sf"/>
</dbReference>
<evidence type="ECO:0000313" key="2">
    <source>
        <dbReference type="Proteomes" id="UP000680865"/>
    </source>
</evidence>
<name>A0A919VXL6_9ACTN</name>
<dbReference type="GO" id="GO:0008124">
    <property type="term" value="F:4-alpha-hydroxytetrahydrobiopterin dehydratase activity"/>
    <property type="evidence" value="ECO:0007669"/>
    <property type="project" value="InterPro"/>
</dbReference>
<gene>
    <name evidence="1" type="ORF">Aco04nite_61520</name>
</gene>